<comment type="caution">
    <text evidence="1">The sequence shown here is derived from an EMBL/GenBank/DDBJ whole genome shotgun (WGS) entry which is preliminary data.</text>
</comment>
<reference evidence="1 2" key="1">
    <citation type="submission" date="2020-08" db="EMBL/GenBank/DDBJ databases">
        <title>Plant Genome Project.</title>
        <authorList>
            <person name="Zhang R.-G."/>
        </authorList>
    </citation>
    <scope>NUCLEOTIDE SEQUENCE [LARGE SCALE GENOMIC DNA]</scope>
    <source>
        <tissue evidence="1">Rhizome</tissue>
    </source>
</reference>
<dbReference type="AlphaFoldDB" id="A0A8J5H044"/>
<dbReference type="EMBL" id="JACMSC010000007">
    <property type="protein sequence ID" value="KAG6516367.1"/>
    <property type="molecule type" value="Genomic_DNA"/>
</dbReference>
<evidence type="ECO:0000313" key="1">
    <source>
        <dbReference type="EMBL" id="KAG6516367.1"/>
    </source>
</evidence>
<proteinExistence type="predicted"/>
<organism evidence="1 2">
    <name type="scientific">Zingiber officinale</name>
    <name type="common">Ginger</name>
    <name type="synonym">Amomum zingiber</name>
    <dbReference type="NCBI Taxonomy" id="94328"/>
    <lineage>
        <taxon>Eukaryota</taxon>
        <taxon>Viridiplantae</taxon>
        <taxon>Streptophyta</taxon>
        <taxon>Embryophyta</taxon>
        <taxon>Tracheophyta</taxon>
        <taxon>Spermatophyta</taxon>
        <taxon>Magnoliopsida</taxon>
        <taxon>Liliopsida</taxon>
        <taxon>Zingiberales</taxon>
        <taxon>Zingiberaceae</taxon>
        <taxon>Zingiber</taxon>
    </lineage>
</organism>
<evidence type="ECO:0000313" key="2">
    <source>
        <dbReference type="Proteomes" id="UP000734854"/>
    </source>
</evidence>
<name>A0A8J5H044_ZINOF</name>
<sequence length="68" mass="7941">MEKDKQGLEPKAIRHKQQAKQVQFLWLHTQLQLLCLYVHRAETSFCILLEQHQYAALFAVPPPGKNTK</sequence>
<gene>
    <name evidence="1" type="ORF">ZIOFF_026826</name>
</gene>
<accession>A0A8J5H044</accession>
<dbReference type="Proteomes" id="UP000734854">
    <property type="component" value="Unassembled WGS sequence"/>
</dbReference>
<keyword evidence="2" id="KW-1185">Reference proteome</keyword>
<protein>
    <submittedName>
        <fullName evidence="1">Uncharacterized protein</fullName>
    </submittedName>
</protein>